<sequence length="199" mass="22505">MNWELNNIDRIALQSETEILHLLYYRNRNQFRSTVWWKHFSMLHRHCKHTVDGLIRGEIVAEKTAKLVKFLVSKLIPSAYRSFNAIIAQGQFINLGIALIAALGRIHALLIAAKPASTTKAPIKVENDVPAEKAIDEPAKADVGQVIDRSMLKADRQPKVVENTKKSKKRSSEEPEKPKPKKKKKSNKKASAIDDIFGF</sequence>
<proteinExistence type="predicted"/>
<name>A0A060TCR5_BLAAD</name>
<feature type="region of interest" description="Disordered" evidence="1">
    <location>
        <begin position="147"/>
        <end position="199"/>
    </location>
</feature>
<dbReference type="CDD" id="cd22573">
    <property type="entry name" value="RMP1_RBD"/>
    <property type="match status" value="1"/>
</dbReference>
<accession>A0A060TCR5</accession>
<dbReference type="InterPro" id="IPR047205">
    <property type="entry name" value="RMP1"/>
</dbReference>
<dbReference type="InterPro" id="IPR047204">
    <property type="entry name" value="RMP1_RBD"/>
</dbReference>
<gene>
    <name evidence="3" type="ORF">GNLVRS02_ARAD1D40920g</name>
</gene>
<dbReference type="GO" id="GO:0000294">
    <property type="term" value="P:nuclear-transcribed mRNA catabolic process, RNase MRP-dependent"/>
    <property type="evidence" value="ECO:0007669"/>
    <property type="project" value="TreeGrafter"/>
</dbReference>
<feature type="compositionally biased region" description="Basic and acidic residues" evidence="1">
    <location>
        <begin position="150"/>
        <end position="178"/>
    </location>
</feature>
<dbReference type="Pfam" id="PF20945">
    <property type="entry name" value="RMP1"/>
    <property type="match status" value="1"/>
</dbReference>
<evidence type="ECO:0000259" key="2">
    <source>
        <dbReference type="Pfam" id="PF20945"/>
    </source>
</evidence>
<dbReference type="PANTHER" id="PTHR37792">
    <property type="entry name" value="RIBONUCLEASE MRP PROTEIN SUBUNIT RMP1"/>
    <property type="match status" value="1"/>
</dbReference>
<dbReference type="GO" id="GO:0042134">
    <property type="term" value="F:rRNA primary transcript binding"/>
    <property type="evidence" value="ECO:0007669"/>
    <property type="project" value="InterPro"/>
</dbReference>
<dbReference type="EMBL" id="HG937694">
    <property type="protein sequence ID" value="CDP38718.1"/>
    <property type="molecule type" value="Genomic_DNA"/>
</dbReference>
<reference evidence="3" key="2">
    <citation type="submission" date="2014-06" db="EMBL/GenBank/DDBJ databases">
        <title>The complete genome of Blastobotrys (Arxula) adeninivorans LS3 - a yeast of biotechnological interest.</title>
        <authorList>
            <person name="Kunze G."/>
            <person name="Gaillardin C."/>
            <person name="Czernicka M."/>
            <person name="Durrens P."/>
            <person name="Martin T."/>
            <person name="Boer E."/>
            <person name="Gabaldon T."/>
            <person name="Cruz J."/>
            <person name="Talla E."/>
            <person name="Marck C."/>
            <person name="Goffeau A."/>
            <person name="Barbe V."/>
            <person name="Baret P."/>
            <person name="Baronian K."/>
            <person name="Beier S."/>
            <person name="Bleykasten C."/>
            <person name="Bode R."/>
            <person name="Casaregola S."/>
            <person name="Despons L."/>
            <person name="Fairhead C."/>
            <person name="Giersberg M."/>
            <person name="Gierski P."/>
            <person name="Hahnel U."/>
            <person name="Hartmann A."/>
            <person name="Jankowska D."/>
            <person name="Jubin C."/>
            <person name="Jung P."/>
            <person name="Lafontaine I."/>
            <person name="Leh-Louis V."/>
            <person name="Lemaire M."/>
            <person name="Marcet-Houben M."/>
            <person name="Mascher M."/>
            <person name="Morel G."/>
            <person name="Richard G.-F."/>
            <person name="Riechen J."/>
            <person name="Sacerdot C."/>
            <person name="Sarkar A."/>
            <person name="Savel G."/>
            <person name="Schacherer J."/>
            <person name="Sherman D."/>
            <person name="Straub M.-L."/>
            <person name="Stein N."/>
            <person name="Thierry A."/>
            <person name="Trautwein-Schult A."/>
            <person name="Westhof E."/>
            <person name="Worch S."/>
            <person name="Dujon B."/>
            <person name="Souciet J.-L."/>
            <person name="Wincker P."/>
            <person name="Scholz U."/>
            <person name="Neuveglise N."/>
        </authorList>
    </citation>
    <scope>NUCLEOTIDE SEQUENCE</scope>
    <source>
        <strain evidence="3">LS3</strain>
    </source>
</reference>
<dbReference type="AlphaFoldDB" id="A0A060TCR5"/>
<dbReference type="GO" id="GO:0000172">
    <property type="term" value="C:ribonuclease MRP complex"/>
    <property type="evidence" value="ECO:0007669"/>
    <property type="project" value="InterPro"/>
</dbReference>
<protein>
    <submittedName>
        <fullName evidence="3">ARAD1D40920p</fullName>
    </submittedName>
</protein>
<evidence type="ECO:0000313" key="3">
    <source>
        <dbReference type="EMBL" id="CDP38718.1"/>
    </source>
</evidence>
<feature type="compositionally biased region" description="Basic residues" evidence="1">
    <location>
        <begin position="179"/>
        <end position="188"/>
    </location>
</feature>
<dbReference type="PANTHER" id="PTHR37792:SF1">
    <property type="entry name" value="RIBONUCLEASE MRP PROTEIN SUBUNIT RMP1"/>
    <property type="match status" value="1"/>
</dbReference>
<reference evidence="3" key="1">
    <citation type="submission" date="2014-02" db="EMBL/GenBank/DDBJ databases">
        <authorList>
            <person name="Genoscope - CEA"/>
        </authorList>
    </citation>
    <scope>NUCLEOTIDE SEQUENCE</scope>
    <source>
        <strain evidence="3">LS3</strain>
    </source>
</reference>
<dbReference type="GO" id="GO:0000466">
    <property type="term" value="P:maturation of 5.8S rRNA from tricistronic rRNA transcript (SSU-rRNA, 5.8S rRNA, LSU-rRNA)"/>
    <property type="evidence" value="ECO:0007669"/>
    <property type="project" value="TreeGrafter"/>
</dbReference>
<dbReference type="PhylomeDB" id="A0A060TCR5"/>
<evidence type="ECO:0000256" key="1">
    <source>
        <dbReference type="SAM" id="MobiDB-lite"/>
    </source>
</evidence>
<organism evidence="3">
    <name type="scientific">Blastobotrys adeninivorans</name>
    <name type="common">Yeast</name>
    <name type="synonym">Arxula adeninivorans</name>
    <dbReference type="NCBI Taxonomy" id="409370"/>
    <lineage>
        <taxon>Eukaryota</taxon>
        <taxon>Fungi</taxon>
        <taxon>Dikarya</taxon>
        <taxon>Ascomycota</taxon>
        <taxon>Saccharomycotina</taxon>
        <taxon>Dipodascomycetes</taxon>
        <taxon>Dipodascales</taxon>
        <taxon>Trichomonascaceae</taxon>
        <taxon>Blastobotrys</taxon>
    </lineage>
</organism>
<feature type="domain" description="RNase MRP protein 1 RNA binding" evidence="2">
    <location>
        <begin position="19"/>
        <end position="105"/>
    </location>
</feature>